<protein>
    <submittedName>
        <fullName evidence="4">Acyltransferase family protein</fullName>
    </submittedName>
</protein>
<dbReference type="GO" id="GO:0016746">
    <property type="term" value="F:acyltransferase activity"/>
    <property type="evidence" value="ECO:0007669"/>
    <property type="project" value="UniProtKB-KW"/>
</dbReference>
<keyword evidence="2" id="KW-1133">Transmembrane helix</keyword>
<evidence type="ECO:0000256" key="1">
    <source>
        <dbReference type="SAM" id="MobiDB-lite"/>
    </source>
</evidence>
<organism evidence="4 5">
    <name type="scientific">Sphingomonas echinoides</name>
    <dbReference type="NCBI Taxonomy" id="59803"/>
    <lineage>
        <taxon>Bacteria</taxon>
        <taxon>Pseudomonadati</taxon>
        <taxon>Pseudomonadota</taxon>
        <taxon>Alphaproteobacteria</taxon>
        <taxon>Sphingomonadales</taxon>
        <taxon>Sphingomonadaceae</taxon>
        <taxon>Sphingomonas</taxon>
    </lineage>
</organism>
<reference evidence="4 5" key="1">
    <citation type="submission" date="2023-11" db="EMBL/GenBank/DDBJ databases">
        <title>MicrobeMod: A computational toolkit for identifying prokaryotic methylation and restriction-modification with nanopore sequencing.</title>
        <authorList>
            <person name="Crits-Christoph A."/>
            <person name="Kang S.C."/>
            <person name="Lee H."/>
            <person name="Ostrov N."/>
        </authorList>
    </citation>
    <scope>NUCLEOTIDE SEQUENCE [LARGE SCALE GENOMIC DNA]</scope>
    <source>
        <strain evidence="4 5">ATCC 14820</strain>
    </source>
</reference>
<feature type="transmembrane region" description="Helical" evidence="2">
    <location>
        <begin position="205"/>
        <end position="222"/>
    </location>
</feature>
<sequence length="393" mass="44439">MDWLRIAAFGLLILYHIGMAFVPWPFEIKVAAPRNWVAIPMLATNAWRLSLLFLVSGYASAALLAREPVGNFFRGRMLRLGLPLIFGMAVLNTPQPWVALVTQHGYTRSFAYFLLHDYYRFQFIDDVAMPTWMHLWFVAYLIAYTSLLSLGCVAFPGRGAAITRLLERALKGPLVLLVPVIYVYLVRRLLPPGWIDTHALVNDWSAHAVYFAMFAFGLALRRSSQLMSMIRRQWRLGAVLAVTAYTGVLVVEQAWPGNTPVPEAWRPVFGLLRAMQCWTTIVALVGAADTYLDSDHPWRATLAEAVFPLYLIHQTIILVAGYWLLGSRLNPGLRFVVLVLATAAGSWLFYLVGRRIGWLRPWIGLSHRERDPRSRFRKSGEAQADQPDAIAAR</sequence>
<feature type="transmembrane region" description="Helical" evidence="2">
    <location>
        <begin position="331"/>
        <end position="352"/>
    </location>
</feature>
<comment type="caution">
    <text evidence="4">The sequence shown here is derived from an EMBL/GenBank/DDBJ whole genome shotgun (WGS) entry which is preliminary data.</text>
</comment>
<dbReference type="PANTHER" id="PTHR36927">
    <property type="entry name" value="BLR4337 PROTEIN"/>
    <property type="match status" value="1"/>
</dbReference>
<feature type="transmembrane region" description="Helical" evidence="2">
    <location>
        <begin position="77"/>
        <end position="94"/>
    </location>
</feature>
<evidence type="ECO:0000313" key="5">
    <source>
        <dbReference type="Proteomes" id="UP001279660"/>
    </source>
</evidence>
<feature type="transmembrane region" description="Helical" evidence="2">
    <location>
        <begin position="234"/>
        <end position="251"/>
    </location>
</feature>
<feature type="region of interest" description="Disordered" evidence="1">
    <location>
        <begin position="374"/>
        <end position="393"/>
    </location>
</feature>
<dbReference type="Pfam" id="PF01757">
    <property type="entry name" value="Acyl_transf_3"/>
    <property type="match status" value="1"/>
</dbReference>
<dbReference type="InterPro" id="IPR002656">
    <property type="entry name" value="Acyl_transf_3_dom"/>
</dbReference>
<evidence type="ECO:0000313" key="4">
    <source>
        <dbReference type="EMBL" id="MDX5986568.1"/>
    </source>
</evidence>
<evidence type="ECO:0000256" key="2">
    <source>
        <dbReference type="SAM" id="Phobius"/>
    </source>
</evidence>
<feature type="domain" description="Acyltransferase 3" evidence="3">
    <location>
        <begin position="1"/>
        <end position="350"/>
    </location>
</feature>
<feature type="transmembrane region" description="Helical" evidence="2">
    <location>
        <begin position="135"/>
        <end position="157"/>
    </location>
</feature>
<feature type="transmembrane region" description="Helical" evidence="2">
    <location>
        <begin position="169"/>
        <end position="185"/>
    </location>
</feature>
<keyword evidence="4" id="KW-0012">Acyltransferase</keyword>
<feature type="transmembrane region" description="Helical" evidence="2">
    <location>
        <begin position="7"/>
        <end position="26"/>
    </location>
</feature>
<keyword evidence="2" id="KW-0472">Membrane</keyword>
<feature type="transmembrane region" description="Helical" evidence="2">
    <location>
        <begin position="304"/>
        <end position="325"/>
    </location>
</feature>
<dbReference type="InterPro" id="IPR050623">
    <property type="entry name" value="Glucan_succinyl_AcylTrfase"/>
</dbReference>
<gene>
    <name evidence="4" type="ORF">SIL82_20130</name>
</gene>
<dbReference type="RefSeq" id="WP_010409194.1">
    <property type="nucleotide sequence ID" value="NZ_JAWXXV010000002.1"/>
</dbReference>
<name>A0ABU4PQZ2_9SPHN</name>
<feature type="transmembrane region" description="Helical" evidence="2">
    <location>
        <begin position="46"/>
        <end position="65"/>
    </location>
</feature>
<feature type="transmembrane region" description="Helical" evidence="2">
    <location>
        <begin position="271"/>
        <end position="292"/>
    </location>
</feature>
<dbReference type="EMBL" id="JAWXXV010000002">
    <property type="protein sequence ID" value="MDX5986568.1"/>
    <property type="molecule type" value="Genomic_DNA"/>
</dbReference>
<proteinExistence type="predicted"/>
<keyword evidence="4" id="KW-0808">Transferase</keyword>
<keyword evidence="2" id="KW-0812">Transmembrane</keyword>
<dbReference type="Proteomes" id="UP001279660">
    <property type="component" value="Unassembled WGS sequence"/>
</dbReference>
<dbReference type="PANTHER" id="PTHR36927:SF3">
    <property type="entry name" value="GLUCANS BIOSYNTHESIS PROTEIN C"/>
    <property type="match status" value="1"/>
</dbReference>
<evidence type="ECO:0000259" key="3">
    <source>
        <dbReference type="Pfam" id="PF01757"/>
    </source>
</evidence>
<accession>A0ABU4PQZ2</accession>
<keyword evidence="5" id="KW-1185">Reference proteome</keyword>